<dbReference type="Gene3D" id="1.10.510.10">
    <property type="entry name" value="Transferase(Phosphotransferase) domain 1"/>
    <property type="match status" value="1"/>
</dbReference>
<dbReference type="OMA" id="MMEYNTL"/>
<dbReference type="CDD" id="cd14066">
    <property type="entry name" value="STKc_IRAK"/>
    <property type="match status" value="1"/>
</dbReference>
<feature type="transmembrane region" description="Helical" evidence="8">
    <location>
        <begin position="24"/>
        <end position="48"/>
    </location>
</feature>
<reference evidence="10 11" key="1">
    <citation type="journal article" date="2017" name="Mol. Plant">
        <title>The Genome of Medicinal Plant Macleaya cordata Provides New Insights into Benzylisoquinoline Alkaloids Metabolism.</title>
        <authorList>
            <person name="Liu X."/>
            <person name="Liu Y."/>
            <person name="Huang P."/>
            <person name="Ma Y."/>
            <person name="Qing Z."/>
            <person name="Tang Q."/>
            <person name="Cao H."/>
            <person name="Cheng P."/>
            <person name="Zheng Y."/>
            <person name="Yuan Z."/>
            <person name="Zhou Y."/>
            <person name="Liu J."/>
            <person name="Tang Z."/>
            <person name="Zhuo Y."/>
            <person name="Zhang Y."/>
            <person name="Yu L."/>
            <person name="Huang J."/>
            <person name="Yang P."/>
            <person name="Peng Q."/>
            <person name="Zhang J."/>
            <person name="Jiang W."/>
            <person name="Zhang Z."/>
            <person name="Lin K."/>
            <person name="Ro D.K."/>
            <person name="Chen X."/>
            <person name="Xiong X."/>
            <person name="Shang Y."/>
            <person name="Huang S."/>
            <person name="Zeng J."/>
        </authorList>
    </citation>
    <scope>NUCLEOTIDE SEQUENCE [LARGE SCALE GENOMIC DNA]</scope>
    <source>
        <strain evidence="11">cv. BLH2017</strain>
        <tissue evidence="10">Root</tissue>
    </source>
</reference>
<keyword evidence="2" id="KW-0808">Transferase</keyword>
<keyword evidence="1 7" id="KW-0723">Serine/threonine-protein kinase</keyword>
<comment type="similarity">
    <text evidence="7">Belongs to the protein kinase superfamily.</text>
</comment>
<keyword evidence="8" id="KW-0472">Membrane</keyword>
<dbReference type="STRING" id="56857.A0A200QR00"/>
<proteinExistence type="inferred from homology"/>
<dbReference type="PROSITE" id="PS50011">
    <property type="entry name" value="PROTEIN_KINASE_DOM"/>
    <property type="match status" value="1"/>
</dbReference>
<dbReference type="Proteomes" id="UP000195402">
    <property type="component" value="Unassembled WGS sequence"/>
</dbReference>
<dbReference type="FunFam" id="3.30.200.20:FF:000342">
    <property type="entry name" value="Protein kinase superfamily protein"/>
    <property type="match status" value="1"/>
</dbReference>
<dbReference type="PANTHER" id="PTHR47989">
    <property type="entry name" value="OS01G0750732 PROTEIN"/>
    <property type="match status" value="1"/>
</dbReference>
<evidence type="ECO:0000259" key="9">
    <source>
        <dbReference type="PROSITE" id="PS50011"/>
    </source>
</evidence>
<feature type="domain" description="Protein kinase" evidence="9">
    <location>
        <begin position="107"/>
        <end position="378"/>
    </location>
</feature>
<dbReference type="InterPro" id="IPR001245">
    <property type="entry name" value="Ser-Thr/Tyr_kinase_cat_dom"/>
</dbReference>
<keyword evidence="8" id="KW-0812">Transmembrane</keyword>
<evidence type="ECO:0000313" key="11">
    <source>
        <dbReference type="Proteomes" id="UP000195402"/>
    </source>
</evidence>
<evidence type="ECO:0000313" key="10">
    <source>
        <dbReference type="EMBL" id="OVA12891.1"/>
    </source>
</evidence>
<evidence type="ECO:0000256" key="8">
    <source>
        <dbReference type="SAM" id="Phobius"/>
    </source>
</evidence>
<dbReference type="SUPFAM" id="SSF56112">
    <property type="entry name" value="Protein kinase-like (PK-like)"/>
    <property type="match status" value="1"/>
</dbReference>
<feature type="binding site" evidence="6">
    <location>
        <position position="135"/>
    </location>
    <ligand>
        <name>ATP</name>
        <dbReference type="ChEBI" id="CHEBI:30616"/>
    </ligand>
</feature>
<keyword evidence="8" id="KW-1133">Transmembrane helix</keyword>
<dbReference type="FunFam" id="1.10.510.10:FF:000223">
    <property type="entry name" value="probable receptor-like protein kinase At1g80640"/>
    <property type="match status" value="1"/>
</dbReference>
<dbReference type="SMART" id="SM00220">
    <property type="entry name" value="S_TKc"/>
    <property type="match status" value="1"/>
</dbReference>
<dbReference type="FunCoup" id="A0A200QR00">
    <property type="interactions" value="276"/>
</dbReference>
<dbReference type="Pfam" id="PF07714">
    <property type="entry name" value="PK_Tyr_Ser-Thr"/>
    <property type="match status" value="1"/>
</dbReference>
<evidence type="ECO:0000256" key="7">
    <source>
        <dbReference type="RuleBase" id="RU000304"/>
    </source>
</evidence>
<evidence type="ECO:0000256" key="1">
    <source>
        <dbReference type="ARBA" id="ARBA00022527"/>
    </source>
</evidence>
<evidence type="ECO:0000256" key="4">
    <source>
        <dbReference type="ARBA" id="ARBA00022777"/>
    </source>
</evidence>
<keyword evidence="3 6" id="KW-0547">Nucleotide-binding</keyword>
<keyword evidence="4 10" id="KW-0418">Kinase</keyword>
<dbReference type="AlphaFoldDB" id="A0A200QR00"/>
<dbReference type="PROSITE" id="PS00108">
    <property type="entry name" value="PROTEIN_KINASE_ST"/>
    <property type="match status" value="1"/>
</dbReference>
<name>A0A200QR00_MACCD</name>
<dbReference type="InterPro" id="IPR008271">
    <property type="entry name" value="Ser/Thr_kinase_AS"/>
</dbReference>
<dbReference type="InParanoid" id="A0A200QR00"/>
<keyword evidence="11" id="KW-1185">Reference proteome</keyword>
<dbReference type="InterPro" id="IPR000719">
    <property type="entry name" value="Prot_kinase_dom"/>
</dbReference>
<evidence type="ECO:0000256" key="6">
    <source>
        <dbReference type="PROSITE-ProRule" id="PRU10141"/>
    </source>
</evidence>
<accession>A0A200QR00</accession>
<dbReference type="InterPro" id="IPR011009">
    <property type="entry name" value="Kinase-like_dom_sf"/>
</dbReference>
<dbReference type="PROSITE" id="PS00107">
    <property type="entry name" value="PROTEIN_KINASE_ATP"/>
    <property type="match status" value="1"/>
</dbReference>
<dbReference type="GO" id="GO:0004674">
    <property type="term" value="F:protein serine/threonine kinase activity"/>
    <property type="evidence" value="ECO:0007669"/>
    <property type="project" value="UniProtKB-KW"/>
</dbReference>
<evidence type="ECO:0000256" key="2">
    <source>
        <dbReference type="ARBA" id="ARBA00022679"/>
    </source>
</evidence>
<sequence>MAAVSPGTEEKRLPPHDHPLNKKMLIALIIVSTALCAIVSSLFCLWIYRQKNSQSSDLKKSIRGSDGIKALSLGPILGKFHSLKMASKKGSVAMMEYQLLEAATEKFKDSNILGEGGFGCVYKARFDDNFFAAVKRLNCTGQDAETEFENEVDLLSKIRHPNIISLLGYCIYGETRFIVYELMENGSLETQLHGPSHGSALTWHLRMKIALDAARGLEYLHENCNPPVIHRDLKSSNILLDSNYNAKLSDFGLAVVSGLQNKNNIKLSGTLGYVAPEYILDGKLTEKSDVYAFGVVLLELLMGRKPVEKMTPAQCQSIVTWAMPQLTDRTKLPNIVDPVIRNTMDLKHLYQVAAVAVLCVQPEPSYRPLITDVLHSLIPLVPVELGGTLRVSEPASLMSIKSST</sequence>
<keyword evidence="5 6" id="KW-0067">ATP-binding</keyword>
<comment type="caution">
    <text evidence="10">The sequence shown here is derived from an EMBL/GenBank/DDBJ whole genome shotgun (WGS) entry which is preliminary data.</text>
</comment>
<dbReference type="OrthoDB" id="4062651at2759"/>
<dbReference type="PANTHER" id="PTHR47989:SF27">
    <property type="entry name" value="PROTEIN KINASE DOMAIN-CONTAINING PROTEIN"/>
    <property type="match status" value="1"/>
</dbReference>
<evidence type="ECO:0000256" key="5">
    <source>
        <dbReference type="ARBA" id="ARBA00022840"/>
    </source>
</evidence>
<gene>
    <name evidence="10" type="ORF">BVC80_1803g7</name>
</gene>
<organism evidence="10 11">
    <name type="scientific">Macleaya cordata</name>
    <name type="common">Five-seeded plume-poppy</name>
    <name type="synonym">Bocconia cordata</name>
    <dbReference type="NCBI Taxonomy" id="56857"/>
    <lineage>
        <taxon>Eukaryota</taxon>
        <taxon>Viridiplantae</taxon>
        <taxon>Streptophyta</taxon>
        <taxon>Embryophyta</taxon>
        <taxon>Tracheophyta</taxon>
        <taxon>Spermatophyta</taxon>
        <taxon>Magnoliopsida</taxon>
        <taxon>Ranunculales</taxon>
        <taxon>Papaveraceae</taxon>
        <taxon>Papaveroideae</taxon>
        <taxon>Macleaya</taxon>
    </lineage>
</organism>
<evidence type="ECO:0000256" key="3">
    <source>
        <dbReference type="ARBA" id="ARBA00022741"/>
    </source>
</evidence>
<dbReference type="GO" id="GO:0005524">
    <property type="term" value="F:ATP binding"/>
    <property type="evidence" value="ECO:0007669"/>
    <property type="project" value="UniProtKB-UniRule"/>
</dbReference>
<dbReference type="InterPro" id="IPR017441">
    <property type="entry name" value="Protein_kinase_ATP_BS"/>
</dbReference>
<protein>
    <submittedName>
        <fullName evidence="10">Protein kinase domain</fullName>
    </submittedName>
</protein>
<dbReference type="Gene3D" id="3.30.200.20">
    <property type="entry name" value="Phosphorylase Kinase, domain 1"/>
    <property type="match status" value="1"/>
</dbReference>
<dbReference type="EMBL" id="MVGT01001338">
    <property type="protein sequence ID" value="OVA12891.1"/>
    <property type="molecule type" value="Genomic_DNA"/>
</dbReference>